<dbReference type="AlphaFoldDB" id="A0A6M3J771"/>
<evidence type="ECO:0000259" key="1">
    <source>
        <dbReference type="Pfam" id="PF21916"/>
    </source>
</evidence>
<dbReference type="SUPFAM" id="SSF56436">
    <property type="entry name" value="C-type lectin-like"/>
    <property type="match status" value="1"/>
</dbReference>
<gene>
    <name evidence="3" type="ORF">MM415A00224_0029</name>
    <name evidence="2" type="ORF">MM415B00387_0027</name>
</gene>
<dbReference type="Pfam" id="PF21916">
    <property type="entry name" value="mtd_2nd"/>
    <property type="match status" value="1"/>
</dbReference>
<dbReference type="InterPro" id="IPR054114">
    <property type="entry name" value="Mtd_2nd"/>
</dbReference>
<dbReference type="SUPFAM" id="SSF141658">
    <property type="entry name" value="Bacteriophage trimeric proteins domain"/>
    <property type="match status" value="1"/>
</dbReference>
<protein>
    <submittedName>
        <fullName evidence="2">Putative tail protein</fullName>
    </submittedName>
</protein>
<organism evidence="2">
    <name type="scientific">viral metagenome</name>
    <dbReference type="NCBI Taxonomy" id="1070528"/>
    <lineage>
        <taxon>unclassified sequences</taxon>
        <taxon>metagenomes</taxon>
        <taxon>organismal metagenomes</taxon>
    </lineage>
</organism>
<dbReference type="EMBL" id="MT142524">
    <property type="protein sequence ID" value="QJA84130.1"/>
    <property type="molecule type" value="Genomic_DNA"/>
</dbReference>
<reference evidence="2" key="1">
    <citation type="submission" date="2020-03" db="EMBL/GenBank/DDBJ databases">
        <title>The deep terrestrial virosphere.</title>
        <authorList>
            <person name="Holmfeldt K."/>
            <person name="Nilsson E."/>
            <person name="Simone D."/>
            <person name="Lopez-Fernandez M."/>
            <person name="Wu X."/>
            <person name="de Brujin I."/>
            <person name="Lundin D."/>
            <person name="Andersson A."/>
            <person name="Bertilsson S."/>
            <person name="Dopson M."/>
        </authorList>
    </citation>
    <scope>NUCLEOTIDE SEQUENCE</scope>
    <source>
        <strain evidence="3">MM415A00224</strain>
        <strain evidence="2">MM415B00387</strain>
    </source>
</reference>
<dbReference type="InterPro" id="IPR016187">
    <property type="entry name" value="CTDL_fold"/>
</dbReference>
<name>A0A6M3J771_9ZZZZ</name>
<sequence length="419" mass="44020">MKRKSFIIAILTALAALVSLGATLTWYGAISYDTGTGVLTFNKAAVFSSTVGMGATATQITAPADIIKMSQFLVDKDKRYVEAHDSDHTQVVVNKGGNTIPIEIGSSTFVLASATNVDINTDLDTGTVAEGTDYCVYAVNSSGALDFVISANTTWPDGYSASTSTKIGGFHTLCVSVGTISGHTLSGYVQDDILPASIWDLKHRPVCDPGGMVYSEAANIWVDIYVASGTGISTASAFGGTISDTRDWMDFVDDFHAVGKQLLSDTEFQAIAAGSNEETNIAGSADPVTTGGHSNTAGRRMISNIGVEDAAGAMWQWLRDQSYRFDAAANHTHQVTVSGDPETVTSGNPSGDVAPALGWYDLPGSKGSLYRQGSYGDTKLHAGGDWNDGSDCGSRGRRAAYSRWIASSNIGGRGRAEPK</sequence>
<accession>A0A6M3J771</accession>
<evidence type="ECO:0000313" key="2">
    <source>
        <dbReference type="EMBL" id="QJA65534.1"/>
    </source>
</evidence>
<dbReference type="EMBL" id="MT141540">
    <property type="protein sequence ID" value="QJA65534.1"/>
    <property type="molecule type" value="Genomic_DNA"/>
</dbReference>
<proteinExistence type="predicted"/>
<dbReference type="InterPro" id="IPR042095">
    <property type="entry name" value="SUMF_sf"/>
</dbReference>
<dbReference type="Gene3D" id="3.90.1580.10">
    <property type="entry name" value="paralog of FGE (formylglycine-generating enzyme)"/>
    <property type="match status" value="1"/>
</dbReference>
<feature type="domain" description="Major tropism determinant second" evidence="1">
    <location>
        <begin position="87"/>
        <end position="200"/>
    </location>
</feature>
<dbReference type="Gene3D" id="2.80.20.10">
    <property type="entry name" value="Tail fiber receptor-binding protein"/>
    <property type="match status" value="1"/>
</dbReference>
<evidence type="ECO:0000313" key="3">
    <source>
        <dbReference type="EMBL" id="QJA84130.1"/>
    </source>
</evidence>